<dbReference type="EMBL" id="JAJJMA010006451">
    <property type="protein sequence ID" value="MCL7021952.1"/>
    <property type="molecule type" value="Genomic_DNA"/>
</dbReference>
<reference evidence="4" key="1">
    <citation type="submission" date="2022-03" db="EMBL/GenBank/DDBJ databases">
        <title>A functionally conserved STORR gene fusion in Papaver species that diverged 16.8 million years ago.</title>
        <authorList>
            <person name="Catania T."/>
        </authorList>
    </citation>
    <scope>NUCLEOTIDE SEQUENCE</scope>
    <source>
        <strain evidence="4">S-191538</strain>
    </source>
</reference>
<comment type="caution">
    <text evidence="4">The sequence shown here is derived from an EMBL/GenBank/DDBJ whole genome shotgun (WGS) entry which is preliminary data.</text>
</comment>
<proteinExistence type="predicted"/>
<dbReference type="AlphaFoldDB" id="A0AA41RKG5"/>
<dbReference type="InterPro" id="IPR011005">
    <property type="entry name" value="Dihydropteroate_synth-like_sf"/>
</dbReference>
<name>A0AA41RKG5_PAPNU</name>
<dbReference type="Gene3D" id="3.20.20.20">
    <property type="entry name" value="Dihydropteroate synthase-like"/>
    <property type="match status" value="1"/>
</dbReference>
<organism evidence="4 5">
    <name type="scientific">Papaver nudicaule</name>
    <name type="common">Iceland poppy</name>
    <dbReference type="NCBI Taxonomy" id="74823"/>
    <lineage>
        <taxon>Eukaryota</taxon>
        <taxon>Viridiplantae</taxon>
        <taxon>Streptophyta</taxon>
        <taxon>Embryophyta</taxon>
        <taxon>Tracheophyta</taxon>
        <taxon>Spermatophyta</taxon>
        <taxon>Magnoliopsida</taxon>
        <taxon>Ranunculales</taxon>
        <taxon>Papaveraceae</taxon>
        <taxon>Papaveroideae</taxon>
        <taxon>Papaver</taxon>
    </lineage>
</organism>
<accession>A0AA41RKG5</accession>
<evidence type="ECO:0000313" key="4">
    <source>
        <dbReference type="EMBL" id="MCL7021952.1"/>
    </source>
</evidence>
<evidence type="ECO:0000256" key="1">
    <source>
        <dbReference type="ARBA" id="ARBA00001966"/>
    </source>
</evidence>
<sequence>MYVAGWDYPLHLGVTEAGEGEDGRMKSAIGIGTLLQDGLGDTIRVSLTEAPEEEIDPCKRLANLGMKASDLQKGVAPFEEKHRHYFDFQRRTGQLPVQKE</sequence>
<keyword evidence="2" id="KW-0004">4Fe-4S</keyword>
<protein>
    <recommendedName>
        <fullName evidence="3">IspG TIM-barrel domain-containing protein</fullName>
    </recommendedName>
</protein>
<dbReference type="InterPro" id="IPR058578">
    <property type="entry name" value="IspG_TIM"/>
</dbReference>
<evidence type="ECO:0000259" key="3">
    <source>
        <dbReference type="Pfam" id="PF04551"/>
    </source>
</evidence>
<evidence type="ECO:0000313" key="5">
    <source>
        <dbReference type="Proteomes" id="UP001177140"/>
    </source>
</evidence>
<feature type="non-terminal residue" evidence="4">
    <location>
        <position position="1"/>
    </location>
</feature>
<comment type="cofactor">
    <cofactor evidence="1">
        <name>[4Fe-4S] cluster</name>
        <dbReference type="ChEBI" id="CHEBI:49883"/>
    </cofactor>
</comment>
<keyword evidence="2" id="KW-0411">Iron-sulfur</keyword>
<dbReference type="Proteomes" id="UP001177140">
    <property type="component" value="Unassembled WGS sequence"/>
</dbReference>
<keyword evidence="5" id="KW-1185">Reference proteome</keyword>
<gene>
    <name evidence="4" type="ORF">MKW94_005432</name>
</gene>
<dbReference type="PANTHER" id="PTHR30454">
    <property type="entry name" value="4-HYDROXY-3-METHYLBUT-2-EN-1-YL DIPHOSPHATE SYNTHASE"/>
    <property type="match status" value="1"/>
</dbReference>
<dbReference type="InterPro" id="IPR004588">
    <property type="entry name" value="IspG_bac-typ"/>
</dbReference>
<dbReference type="GO" id="GO:0019288">
    <property type="term" value="P:isopentenyl diphosphate biosynthetic process, methylerythritol 4-phosphate pathway"/>
    <property type="evidence" value="ECO:0007669"/>
    <property type="project" value="TreeGrafter"/>
</dbReference>
<keyword evidence="2" id="KW-0408">Iron</keyword>
<dbReference type="GO" id="GO:0009507">
    <property type="term" value="C:chloroplast"/>
    <property type="evidence" value="ECO:0007669"/>
    <property type="project" value="TreeGrafter"/>
</dbReference>
<dbReference type="PANTHER" id="PTHR30454:SF0">
    <property type="entry name" value="4-HYDROXY-3-METHYLBUT-2-EN-1-YL DIPHOSPHATE SYNTHASE (FERREDOXIN), CHLOROPLASTIC"/>
    <property type="match status" value="1"/>
</dbReference>
<dbReference type="GO" id="GO:0016114">
    <property type="term" value="P:terpenoid biosynthetic process"/>
    <property type="evidence" value="ECO:0007669"/>
    <property type="project" value="InterPro"/>
</dbReference>
<feature type="domain" description="IspG TIM-barrel" evidence="3">
    <location>
        <begin position="5"/>
        <end position="58"/>
    </location>
</feature>
<keyword evidence="2" id="KW-0479">Metal-binding</keyword>
<dbReference type="Pfam" id="PF04551">
    <property type="entry name" value="GcpE"/>
    <property type="match status" value="1"/>
</dbReference>
<evidence type="ECO:0000256" key="2">
    <source>
        <dbReference type="ARBA" id="ARBA00022485"/>
    </source>
</evidence>
<dbReference type="GO" id="GO:0046429">
    <property type="term" value="F:4-hydroxy-3-methylbut-2-en-1-yl diphosphate synthase activity (ferredoxin)"/>
    <property type="evidence" value="ECO:0007669"/>
    <property type="project" value="InterPro"/>
</dbReference>
<dbReference type="GO" id="GO:0051539">
    <property type="term" value="F:4 iron, 4 sulfur cluster binding"/>
    <property type="evidence" value="ECO:0007669"/>
    <property type="project" value="UniProtKB-KW"/>
</dbReference>